<evidence type="ECO:0000313" key="4">
    <source>
        <dbReference type="EMBL" id="RDY22003.1"/>
    </source>
</evidence>
<feature type="transmembrane region" description="Helical" evidence="1">
    <location>
        <begin position="63"/>
        <end position="85"/>
    </location>
</feature>
<dbReference type="Proteomes" id="UP000093352">
    <property type="component" value="Unassembled WGS sequence"/>
</dbReference>
<sequence>MLINDYLSVLAIFFYIFFIITIANTCTRNKLTFAFCVASFLYGLLNIFCVLDVAFIIDSYHLHFYYSLTYRVIAPFLAFTFFTIAKEISIKKNYKSIIFSPYVTVVLFITAVLLSLPNLYLRLHFIFDDEHDFVQILNDIYGSYRFYIDGTFYFLILSSCIIIFFNLAYNAKTRADNESAIILMYAYFISGILLIFCDFILPKLTYVTIPSYSCKIGLIPLSALFYVFKKYNYLLVFKQDYISQTLDTIPIAIGILEDSKVLYLNKAFISFFNFDDKKTLTYKDVYQLFPKQLIESEVDEDKIFELKLDDRIYISKKNFLKNGLVMVSLYDVTFIVNDQKKLAAINEYLNKIFEESTNKLNEINCLIEKQVKKRVASEQEMLKISTKDYLTGLYSKEYFLQQCYEILKTSYKYITKHIVIFIDLDEFKNINDTLGYHLGDQLLNEIAIRLKKNVPQDSIISRFGGDEFVIFIKNYYTNQDDMIDALGIRFIKVFKEPYQINGRAISISASIGFSSYPSGGTDIDALVKHASAAMYKAKAQGKSQYAKYEPKHDIAGVKIDFTLAKDLHQSIENNELVMYYQPVVHFSDSQHCKTYGYDSLLRWKHPKRGLLSSQNFIALAEKTDFINNLTHWTIDSILRQLHDLEKVNGHSLAISLTMCFDKFDTQKIIAMICEKIQAYNLDPQKIYIDIPETYMVKPLEVLKKDFDSLKRLGVNIAIDDFGTHYSSLNYLKYLPVDVIKIDKAFINGIGVNKKDEVIISSLAEFSKLSGIVLIAKSVETKIQCDFLLKNGIKNMQGSYFSKPLNIDDVIKL</sequence>
<keyword evidence="1" id="KW-0472">Membrane</keyword>
<dbReference type="PANTHER" id="PTHR44757">
    <property type="entry name" value="DIGUANYLATE CYCLASE DGCP"/>
    <property type="match status" value="1"/>
</dbReference>
<dbReference type="NCBIfam" id="TIGR00254">
    <property type="entry name" value="GGDEF"/>
    <property type="match status" value="1"/>
</dbReference>
<dbReference type="SUPFAM" id="SSF55073">
    <property type="entry name" value="Nucleotide cyclase"/>
    <property type="match status" value="1"/>
</dbReference>
<feature type="transmembrane region" description="Helical" evidence="1">
    <location>
        <begin position="181"/>
        <end position="201"/>
    </location>
</feature>
<reference evidence="4 5" key="1">
    <citation type="journal article" date="2016" name="Genome Announc.">
        <title>Draft Genome Sequence of Criibacterium bergeronii gen. nov., sp. nov., Strain CCRI-22567T, Isolated from a Vaginal Sample from a Woman with Bacterial Vaginosis.</title>
        <authorList>
            <person name="Maheux A.F."/>
            <person name="Berube E."/>
            <person name="Boudreau D.K."/>
            <person name="Raymond F."/>
            <person name="Corbeil J."/>
            <person name="Roy P.H."/>
            <person name="Boissinot M."/>
            <person name="Omar R.F."/>
        </authorList>
    </citation>
    <scope>NUCLEOTIDE SEQUENCE [LARGE SCALE GENOMIC DNA]</scope>
    <source>
        <strain evidence="4 5">CCRI-22567</strain>
    </source>
</reference>
<evidence type="ECO:0000259" key="2">
    <source>
        <dbReference type="PROSITE" id="PS50883"/>
    </source>
</evidence>
<dbReference type="SMART" id="SM00267">
    <property type="entry name" value="GGDEF"/>
    <property type="match status" value="1"/>
</dbReference>
<dbReference type="InterPro" id="IPR001633">
    <property type="entry name" value="EAL_dom"/>
</dbReference>
<dbReference type="RefSeq" id="WP_068912142.1">
    <property type="nucleotide sequence ID" value="NZ_MBEW02000002.1"/>
</dbReference>
<feature type="transmembrane region" description="Helical" evidence="1">
    <location>
        <begin position="151"/>
        <end position="169"/>
    </location>
</feature>
<feature type="domain" description="GGDEF" evidence="3">
    <location>
        <begin position="415"/>
        <end position="550"/>
    </location>
</feature>
<dbReference type="PANTHER" id="PTHR44757:SF2">
    <property type="entry name" value="BIOFILM ARCHITECTURE MAINTENANCE PROTEIN MBAA"/>
    <property type="match status" value="1"/>
</dbReference>
<dbReference type="InterPro" id="IPR029787">
    <property type="entry name" value="Nucleotide_cyclase"/>
</dbReference>
<dbReference type="Gene3D" id="3.30.70.270">
    <property type="match status" value="1"/>
</dbReference>
<dbReference type="Pfam" id="PF00990">
    <property type="entry name" value="GGDEF"/>
    <property type="match status" value="1"/>
</dbReference>
<dbReference type="PROSITE" id="PS50883">
    <property type="entry name" value="EAL"/>
    <property type="match status" value="1"/>
</dbReference>
<dbReference type="InterPro" id="IPR043128">
    <property type="entry name" value="Rev_trsase/Diguanyl_cyclase"/>
</dbReference>
<organism evidence="4 5">
    <name type="scientific">Criibacterium bergeronii</name>
    <dbReference type="NCBI Taxonomy" id="1871336"/>
    <lineage>
        <taxon>Bacteria</taxon>
        <taxon>Bacillati</taxon>
        <taxon>Bacillota</taxon>
        <taxon>Clostridia</taxon>
        <taxon>Peptostreptococcales</taxon>
        <taxon>Filifactoraceae</taxon>
        <taxon>Criibacterium</taxon>
    </lineage>
</organism>
<keyword evidence="1" id="KW-0812">Transmembrane</keyword>
<dbReference type="PROSITE" id="PS50887">
    <property type="entry name" value="GGDEF"/>
    <property type="match status" value="1"/>
</dbReference>
<dbReference type="STRING" id="1871336.BBG48_08360"/>
<feature type="transmembrane region" description="Helical" evidence="1">
    <location>
        <begin position="6"/>
        <end position="26"/>
    </location>
</feature>
<dbReference type="InterPro" id="IPR035919">
    <property type="entry name" value="EAL_sf"/>
</dbReference>
<keyword evidence="5" id="KW-1185">Reference proteome</keyword>
<evidence type="ECO:0000313" key="5">
    <source>
        <dbReference type="Proteomes" id="UP000093352"/>
    </source>
</evidence>
<dbReference type="SMART" id="SM00052">
    <property type="entry name" value="EAL"/>
    <property type="match status" value="1"/>
</dbReference>
<protein>
    <submittedName>
        <fullName evidence="4">Bifunctional diguanylate cyclase/phosphodiesterase</fullName>
    </submittedName>
</protein>
<dbReference type="CDD" id="cd01948">
    <property type="entry name" value="EAL"/>
    <property type="match status" value="1"/>
</dbReference>
<dbReference type="EMBL" id="MBEW02000002">
    <property type="protein sequence ID" value="RDY22003.1"/>
    <property type="molecule type" value="Genomic_DNA"/>
</dbReference>
<dbReference type="AlphaFoldDB" id="A0A371IND3"/>
<dbReference type="CDD" id="cd01949">
    <property type="entry name" value="GGDEF"/>
    <property type="match status" value="1"/>
</dbReference>
<feature type="domain" description="EAL" evidence="2">
    <location>
        <begin position="560"/>
        <end position="812"/>
    </location>
</feature>
<evidence type="ECO:0000259" key="3">
    <source>
        <dbReference type="PROSITE" id="PS50887"/>
    </source>
</evidence>
<name>A0A371IND3_9FIRM</name>
<comment type="caution">
    <text evidence="4">The sequence shown here is derived from an EMBL/GenBank/DDBJ whole genome shotgun (WGS) entry which is preliminary data.</text>
</comment>
<dbReference type="Pfam" id="PF00563">
    <property type="entry name" value="EAL"/>
    <property type="match status" value="1"/>
</dbReference>
<gene>
    <name evidence="4" type="ORF">BBG48_001270</name>
</gene>
<evidence type="ECO:0000256" key="1">
    <source>
        <dbReference type="SAM" id="Phobius"/>
    </source>
</evidence>
<accession>A0A371IND3</accession>
<dbReference type="SUPFAM" id="SSF141868">
    <property type="entry name" value="EAL domain-like"/>
    <property type="match status" value="1"/>
</dbReference>
<dbReference type="Gene3D" id="3.20.20.450">
    <property type="entry name" value="EAL domain"/>
    <property type="match status" value="1"/>
</dbReference>
<dbReference type="InterPro" id="IPR000160">
    <property type="entry name" value="GGDEF_dom"/>
</dbReference>
<keyword evidence="1" id="KW-1133">Transmembrane helix</keyword>
<feature type="transmembrane region" description="Helical" evidence="1">
    <location>
        <begin position="33"/>
        <end position="57"/>
    </location>
</feature>
<feature type="transmembrane region" description="Helical" evidence="1">
    <location>
        <begin position="207"/>
        <end position="228"/>
    </location>
</feature>
<dbReference type="InterPro" id="IPR052155">
    <property type="entry name" value="Biofilm_reg_signaling"/>
</dbReference>
<proteinExistence type="predicted"/>
<feature type="transmembrane region" description="Helical" evidence="1">
    <location>
        <begin position="97"/>
        <end position="116"/>
    </location>
</feature>